<accession>A0A7R9C0F0</accession>
<feature type="region of interest" description="Disordered" evidence="1">
    <location>
        <begin position="721"/>
        <end position="785"/>
    </location>
</feature>
<dbReference type="Proteomes" id="UP000678499">
    <property type="component" value="Unassembled WGS sequence"/>
</dbReference>
<feature type="chain" id="PRO_5036210434" evidence="2">
    <location>
        <begin position="34"/>
        <end position="810"/>
    </location>
</feature>
<gene>
    <name evidence="3" type="ORF">NMOB1V02_LOCUS11304</name>
</gene>
<dbReference type="AlphaFoldDB" id="A0A7R9C0F0"/>
<organism evidence="3">
    <name type="scientific">Notodromas monacha</name>
    <dbReference type="NCBI Taxonomy" id="399045"/>
    <lineage>
        <taxon>Eukaryota</taxon>
        <taxon>Metazoa</taxon>
        <taxon>Ecdysozoa</taxon>
        <taxon>Arthropoda</taxon>
        <taxon>Crustacea</taxon>
        <taxon>Oligostraca</taxon>
        <taxon>Ostracoda</taxon>
        <taxon>Podocopa</taxon>
        <taxon>Podocopida</taxon>
        <taxon>Cypridocopina</taxon>
        <taxon>Cypridoidea</taxon>
        <taxon>Cyprididae</taxon>
        <taxon>Notodromas</taxon>
    </lineage>
</organism>
<keyword evidence="4" id="KW-1185">Reference proteome</keyword>
<keyword evidence="2" id="KW-0732">Signal</keyword>
<sequence length="810" mass="89807">MNWCNRFDRHGSMMLLLLGAMVLLAALFQPSIAHRIAYDPLKDPDYWDGVSQMSPVERLAFKEYVQSKVNGARHMVIPEFVYAKLKAEASSSKTTKTTTLGPTLAASLSESTGIVPRNIRPSNLMVTMVDPAEFLKVTPDASKKSPKLVLRIGPESVSQLPEQEFKVLVTKVGGLESKMLSKVPAEKEFKLVDKLPEKEVKVVDKLPEQEFRLLSKYPDKELKLVTKSAVVPETTTAAGRPDVSNPMTRSSQTIQLSPMKFFMSYKSTPSSNINLSQIAKHFGNRLQNMCKPKTFVLPEAVMRNELPKTSTPVLRLTEEVTEVKTESSLATQRPSGKSMGLGKLSLINDSKPETDTPVQLLLSAMEKQFRTNKDSNKMLNNHLKNLYSLLGTSQTPSVQNMLKDVEAAFTTKPQMPLDVQTVSVNERDDSAKEDRLDPIIHMSQRTMDFMNELLKKRKFEFPEASPINSFSDDLRKDQQQSLMLQKMKDKMSAVLLKSGLFPELMPPSSSGVSRLGNSDFDMRKPLNVESSLMKLMRKEQKVPSMDPQPISNLLLLRNKGDNFLSSDANVLHAAPPAPLLAAAPLAPAAPFLQDPAALYPSMRNVLPLPSRSPVLIPPAPNPQLQPHQQPSMFQPGHEQGGLQYQEVQPSMATMETCPPGAVCAAALIKNNKWTQEQLSSYQNEDLNGVLTGDWAPQKSPPMDNLVFNPIPVYYRETGDTSVAGAEAPPSAAGSQPMVVPGEPPDDSIQSGNNEEDEPVPDFRPNRHSSDPENENSAFSKEQDKVDFMVYRKPKAKMQYSKVPKFLVEAL</sequence>
<dbReference type="EMBL" id="OA887911">
    <property type="protein sequence ID" value="CAD7283691.1"/>
    <property type="molecule type" value="Genomic_DNA"/>
</dbReference>
<dbReference type="EMBL" id="CAJPEX010005874">
    <property type="protein sequence ID" value="CAG0923843.1"/>
    <property type="molecule type" value="Genomic_DNA"/>
</dbReference>
<feature type="compositionally biased region" description="Low complexity" evidence="1">
    <location>
        <begin position="723"/>
        <end position="734"/>
    </location>
</feature>
<proteinExistence type="predicted"/>
<reference evidence="3" key="1">
    <citation type="submission" date="2020-11" db="EMBL/GenBank/DDBJ databases">
        <authorList>
            <person name="Tran Van P."/>
        </authorList>
    </citation>
    <scope>NUCLEOTIDE SEQUENCE</scope>
</reference>
<protein>
    <submittedName>
        <fullName evidence="3">Uncharacterized protein</fullName>
    </submittedName>
</protein>
<name>A0A7R9C0F0_9CRUS</name>
<evidence type="ECO:0000256" key="1">
    <source>
        <dbReference type="SAM" id="MobiDB-lite"/>
    </source>
</evidence>
<feature type="signal peptide" evidence="2">
    <location>
        <begin position="1"/>
        <end position="33"/>
    </location>
</feature>
<evidence type="ECO:0000313" key="4">
    <source>
        <dbReference type="Proteomes" id="UP000678499"/>
    </source>
</evidence>
<evidence type="ECO:0000313" key="3">
    <source>
        <dbReference type="EMBL" id="CAD7283691.1"/>
    </source>
</evidence>
<evidence type="ECO:0000256" key="2">
    <source>
        <dbReference type="SAM" id="SignalP"/>
    </source>
</evidence>